<feature type="region of interest" description="Disordered" evidence="1">
    <location>
        <begin position="1"/>
        <end position="40"/>
    </location>
</feature>
<proteinExistence type="predicted"/>
<organism evidence="2 3">
    <name type="scientific">Salvia divinorum</name>
    <name type="common">Maria pastora</name>
    <name type="synonym">Diviner's sage</name>
    <dbReference type="NCBI Taxonomy" id="28513"/>
    <lineage>
        <taxon>Eukaryota</taxon>
        <taxon>Viridiplantae</taxon>
        <taxon>Streptophyta</taxon>
        <taxon>Embryophyta</taxon>
        <taxon>Tracheophyta</taxon>
        <taxon>Spermatophyta</taxon>
        <taxon>Magnoliopsida</taxon>
        <taxon>eudicotyledons</taxon>
        <taxon>Gunneridae</taxon>
        <taxon>Pentapetalae</taxon>
        <taxon>asterids</taxon>
        <taxon>lamiids</taxon>
        <taxon>Lamiales</taxon>
        <taxon>Lamiaceae</taxon>
        <taxon>Nepetoideae</taxon>
        <taxon>Mentheae</taxon>
        <taxon>Salviinae</taxon>
        <taxon>Salvia</taxon>
        <taxon>Salvia subgen. Calosphace</taxon>
    </lineage>
</organism>
<reference evidence="2 3" key="1">
    <citation type="submission" date="2024-06" db="EMBL/GenBank/DDBJ databases">
        <title>A chromosome level genome sequence of Diviner's sage (Salvia divinorum).</title>
        <authorList>
            <person name="Ford S.A."/>
            <person name="Ro D.-K."/>
            <person name="Ness R.W."/>
            <person name="Phillips M.A."/>
        </authorList>
    </citation>
    <scope>NUCLEOTIDE SEQUENCE [LARGE SCALE GENOMIC DNA]</scope>
    <source>
        <strain evidence="2">SAF-2024a</strain>
        <tissue evidence="2">Leaf</tissue>
    </source>
</reference>
<feature type="compositionally biased region" description="Low complexity" evidence="1">
    <location>
        <begin position="7"/>
        <end position="21"/>
    </location>
</feature>
<protein>
    <submittedName>
        <fullName evidence="2">Ribosomal 40S subunit protein S1B</fullName>
    </submittedName>
</protein>
<accession>A0ABD1GVU9</accession>
<comment type="caution">
    <text evidence="2">The sequence shown here is derived from an EMBL/GenBank/DDBJ whole genome shotgun (WGS) entry which is preliminary data.</text>
</comment>
<sequence length="40" mass="4146">MLRFQPGSGLSLSSEGISGPLTSELPEDGMDLSNIPLALD</sequence>
<dbReference type="AlphaFoldDB" id="A0ABD1GVU9"/>
<dbReference type="Proteomes" id="UP001567538">
    <property type="component" value="Unassembled WGS sequence"/>
</dbReference>
<keyword evidence="3" id="KW-1185">Reference proteome</keyword>
<gene>
    <name evidence="2" type="primary">RPS1</name>
    <name evidence="2" type="ORF">AAHA92_16501</name>
</gene>
<dbReference type="EMBL" id="JBEAFC010000007">
    <property type="protein sequence ID" value="KAL1548242.1"/>
    <property type="molecule type" value="Genomic_DNA"/>
</dbReference>
<evidence type="ECO:0000313" key="3">
    <source>
        <dbReference type="Proteomes" id="UP001567538"/>
    </source>
</evidence>
<evidence type="ECO:0000313" key="2">
    <source>
        <dbReference type="EMBL" id="KAL1548242.1"/>
    </source>
</evidence>
<evidence type="ECO:0000256" key="1">
    <source>
        <dbReference type="SAM" id="MobiDB-lite"/>
    </source>
</evidence>
<name>A0ABD1GVU9_SALDI</name>